<dbReference type="PATRIC" id="fig|1189621.3.peg.1932"/>
<protein>
    <submittedName>
        <fullName evidence="2">Xylose isomerase</fullName>
    </submittedName>
</protein>
<keyword evidence="2" id="KW-0413">Isomerase</keyword>
<dbReference type="SUPFAM" id="SSF51658">
    <property type="entry name" value="Xylose isomerase-like"/>
    <property type="match status" value="1"/>
</dbReference>
<dbReference type="Pfam" id="PF01261">
    <property type="entry name" value="AP_endonuc_2"/>
    <property type="match status" value="1"/>
</dbReference>
<comment type="caution">
    <text evidence="2">The sequence shown here is derived from an EMBL/GenBank/DDBJ whole genome shotgun (WGS) entry which is preliminary data.</text>
</comment>
<dbReference type="AlphaFoldDB" id="I5C493"/>
<dbReference type="STRING" id="1189621.A3SI_09278"/>
<evidence type="ECO:0000313" key="2">
    <source>
        <dbReference type="EMBL" id="EIM76645.1"/>
    </source>
</evidence>
<evidence type="ECO:0000259" key="1">
    <source>
        <dbReference type="Pfam" id="PF01261"/>
    </source>
</evidence>
<dbReference type="PANTHER" id="PTHR12110:SF21">
    <property type="entry name" value="XYLOSE ISOMERASE-LIKE TIM BARREL DOMAIN-CONTAINING PROTEIN"/>
    <property type="match status" value="1"/>
</dbReference>
<dbReference type="InterPro" id="IPR050312">
    <property type="entry name" value="IolE/XylAMocC-like"/>
</dbReference>
<name>I5C493_9BACT</name>
<reference evidence="2 3" key="1">
    <citation type="submission" date="2012-05" db="EMBL/GenBank/DDBJ databases">
        <title>Genome sequence of Nitritalea halalkaliphila LW7.</title>
        <authorList>
            <person name="Jangir P.K."/>
            <person name="Singh A."/>
            <person name="Shivaji S."/>
            <person name="Sharma R."/>
        </authorList>
    </citation>
    <scope>NUCLEOTIDE SEQUENCE [LARGE SCALE GENOMIC DNA]</scope>
    <source>
        <strain evidence="2 3">LW7</strain>
    </source>
</reference>
<gene>
    <name evidence="2" type="ORF">A3SI_09278</name>
</gene>
<organism evidence="2 3">
    <name type="scientific">Nitritalea halalkaliphila LW7</name>
    <dbReference type="NCBI Taxonomy" id="1189621"/>
    <lineage>
        <taxon>Bacteria</taxon>
        <taxon>Pseudomonadati</taxon>
        <taxon>Bacteroidota</taxon>
        <taxon>Cytophagia</taxon>
        <taxon>Cytophagales</taxon>
        <taxon>Cyclobacteriaceae</taxon>
        <taxon>Nitritalea</taxon>
    </lineage>
</organism>
<accession>I5C493</accession>
<dbReference type="Gene3D" id="3.20.20.150">
    <property type="entry name" value="Divalent-metal-dependent TIM barrel enzymes"/>
    <property type="match status" value="1"/>
</dbReference>
<dbReference type="InterPro" id="IPR036237">
    <property type="entry name" value="Xyl_isomerase-like_sf"/>
</dbReference>
<dbReference type="GO" id="GO:0016853">
    <property type="term" value="F:isomerase activity"/>
    <property type="evidence" value="ECO:0007669"/>
    <property type="project" value="UniProtKB-KW"/>
</dbReference>
<feature type="domain" description="Xylose isomerase-like TIM barrel" evidence="1">
    <location>
        <begin position="29"/>
        <end position="255"/>
    </location>
</feature>
<dbReference type="EMBL" id="AJYA01000019">
    <property type="protein sequence ID" value="EIM76645.1"/>
    <property type="molecule type" value="Genomic_DNA"/>
</dbReference>
<dbReference type="Proteomes" id="UP000005551">
    <property type="component" value="Unassembled WGS sequence"/>
</dbReference>
<dbReference type="InterPro" id="IPR013022">
    <property type="entry name" value="Xyl_isomerase-like_TIM-brl"/>
</dbReference>
<evidence type="ECO:0000313" key="3">
    <source>
        <dbReference type="Proteomes" id="UP000005551"/>
    </source>
</evidence>
<sequence>MKNVRGPGIFLAQFVGDQAPFNRLDTICQWMAEIGYKGVQIPTWEPRLMDLKLAAESKTYADELRGTVEAAGLQITELSTHLQGQLVALSPVYNQLFDAFAPAALKGDLKGKQAWAKEQLLLAAKASANLGLQAHATFSGALMWHTVYPWPQRPAGLVEQGFQALAARWLPILDAFDAAGVDLCYELHPGEDLHDGVTFERFLDEVKGHVRANILYDPSHFLLQCMDYVQFIDFYHERIKMFHVKDAEFRLRASRASTAAIRTG</sequence>
<keyword evidence="3" id="KW-1185">Reference proteome</keyword>
<dbReference type="PANTHER" id="PTHR12110">
    <property type="entry name" value="HYDROXYPYRUVATE ISOMERASE"/>
    <property type="match status" value="1"/>
</dbReference>
<proteinExistence type="predicted"/>